<dbReference type="CDD" id="cd01299">
    <property type="entry name" value="Met_dep_hydrolase_A"/>
    <property type="match status" value="1"/>
</dbReference>
<dbReference type="Proteomes" id="UP000595197">
    <property type="component" value="Plasmid pTT6-1"/>
</dbReference>
<dbReference type="InterPro" id="IPR057744">
    <property type="entry name" value="OTAase-like"/>
</dbReference>
<dbReference type="InterPro" id="IPR051781">
    <property type="entry name" value="Metallo-dep_Hydrolase"/>
</dbReference>
<dbReference type="SUPFAM" id="SSF51338">
    <property type="entry name" value="Composite domain of metallo-dependent hydrolases"/>
    <property type="match status" value="2"/>
</dbReference>
<keyword evidence="2" id="KW-0614">Plasmid</keyword>
<sequence>MSVVIFKDCTVFDGTSADLREGMSVVVENDRIREVADRQVSVEGARVIEAKGKTLMPGLIDAHFHAIAADPDLGKLENMPKMLLAQHARRFLEAALHRGFTSLRDAGGADYGLALATEHGLIAGPRLFFAGRALTQTGGHGDFRSYEDGSSLSLCLCCRGGAALAQVADGVTEVRKAAREELRRGATQIKIMASGGVASPSDPIDNLQYSDEEIAAAVWEAQSWGRYVMAHAYTPQSITRCLNHGVRSIEHANLIDEATAKLAAEKEAFVVPTLVTYDALNRFGAGLGFPQVSLDKLQVVLSAGLKSLEVLRRAGVRTGFGTDLLGDMHQHQSSEFSIRREVMSAAEILISATSVNAALVQKEGELGVVRAGALADLLLVDGNPLDDINLLEHHGRNLAIVMKNGRIYKDALAA</sequence>
<dbReference type="RefSeq" id="WP_201082196.1">
    <property type="nucleotide sequence ID" value="NZ_CP067421.1"/>
</dbReference>
<protein>
    <submittedName>
        <fullName evidence="2">Amidohydrolase family protein</fullName>
    </submittedName>
</protein>
<proteinExistence type="predicted"/>
<dbReference type="Gene3D" id="2.30.40.10">
    <property type="entry name" value="Urease, subunit C, domain 1"/>
    <property type="match status" value="1"/>
</dbReference>
<dbReference type="EMBL" id="CP067421">
    <property type="protein sequence ID" value="QQP92921.1"/>
    <property type="molecule type" value="Genomic_DNA"/>
</dbReference>
<reference evidence="2" key="1">
    <citation type="submission" date="2021-02" db="EMBL/GenBank/DDBJ databases">
        <title>Skermanella TT6 skin isolate.</title>
        <authorList>
            <person name="Lee K."/>
            <person name="Ganzorig M."/>
        </authorList>
    </citation>
    <scope>NUCLEOTIDE SEQUENCE</scope>
    <source>
        <strain evidence="2">TT6</strain>
    </source>
</reference>
<evidence type="ECO:0000259" key="1">
    <source>
        <dbReference type="Pfam" id="PF01979"/>
    </source>
</evidence>
<evidence type="ECO:0000313" key="2">
    <source>
        <dbReference type="EMBL" id="QQP92921.1"/>
    </source>
</evidence>
<dbReference type="Gene3D" id="3.20.20.140">
    <property type="entry name" value="Metal-dependent hydrolases"/>
    <property type="match status" value="1"/>
</dbReference>
<geneLocation type="plasmid" evidence="2 3">
    <name>pTT6-1</name>
</geneLocation>
<dbReference type="InterPro" id="IPR032466">
    <property type="entry name" value="Metal_Hydrolase"/>
</dbReference>
<accession>A0ABX7BEU6</accession>
<dbReference type="InterPro" id="IPR006680">
    <property type="entry name" value="Amidohydro-rel"/>
</dbReference>
<gene>
    <name evidence="2" type="ORF">IGS68_31280</name>
</gene>
<feature type="domain" description="Amidohydrolase-related" evidence="1">
    <location>
        <begin position="54"/>
        <end position="407"/>
    </location>
</feature>
<dbReference type="SUPFAM" id="SSF51556">
    <property type="entry name" value="Metallo-dependent hydrolases"/>
    <property type="match status" value="1"/>
</dbReference>
<evidence type="ECO:0000313" key="3">
    <source>
        <dbReference type="Proteomes" id="UP000595197"/>
    </source>
</evidence>
<organism evidence="2 3">
    <name type="scientific">Skermanella cutis</name>
    <dbReference type="NCBI Taxonomy" id="2775420"/>
    <lineage>
        <taxon>Bacteria</taxon>
        <taxon>Pseudomonadati</taxon>
        <taxon>Pseudomonadota</taxon>
        <taxon>Alphaproteobacteria</taxon>
        <taxon>Rhodospirillales</taxon>
        <taxon>Azospirillaceae</taxon>
        <taxon>Skermanella</taxon>
    </lineage>
</organism>
<name>A0ABX7BEU6_9PROT</name>
<dbReference type="Pfam" id="PF01979">
    <property type="entry name" value="Amidohydro_1"/>
    <property type="match status" value="1"/>
</dbReference>
<keyword evidence="3" id="KW-1185">Reference proteome</keyword>
<dbReference type="InterPro" id="IPR011059">
    <property type="entry name" value="Metal-dep_hydrolase_composite"/>
</dbReference>
<dbReference type="PANTHER" id="PTHR43135">
    <property type="entry name" value="ALPHA-D-RIBOSE 1-METHYLPHOSPHONATE 5-TRIPHOSPHATE DIPHOSPHATASE"/>
    <property type="match status" value="1"/>
</dbReference>
<dbReference type="PANTHER" id="PTHR43135:SF3">
    <property type="entry name" value="ALPHA-D-RIBOSE 1-METHYLPHOSPHONATE 5-TRIPHOSPHATE DIPHOSPHATASE"/>
    <property type="match status" value="1"/>
</dbReference>